<dbReference type="Proteomes" id="UP000226031">
    <property type="component" value="Unassembled WGS sequence"/>
</dbReference>
<feature type="domain" description="Dynamin-type G" evidence="5">
    <location>
        <begin position="31"/>
        <end position="325"/>
    </location>
</feature>
<evidence type="ECO:0000313" key="6">
    <source>
        <dbReference type="EMBL" id="PGH31343.1"/>
    </source>
</evidence>
<name>A0A2B7ZDT7_9EURO</name>
<dbReference type="GO" id="GO:0005525">
    <property type="term" value="F:GTP binding"/>
    <property type="evidence" value="ECO:0007669"/>
    <property type="project" value="InterPro"/>
</dbReference>
<dbReference type="CDD" id="cd08771">
    <property type="entry name" value="DLP_1"/>
    <property type="match status" value="1"/>
</dbReference>
<reference evidence="6 7" key="1">
    <citation type="submission" date="2017-10" db="EMBL/GenBank/DDBJ databases">
        <title>Comparative genomics in systemic dimorphic fungi from Ajellomycetaceae.</title>
        <authorList>
            <person name="Munoz J.F."/>
            <person name="Mcewen J.G."/>
            <person name="Clay O.K."/>
            <person name="Cuomo C.A."/>
        </authorList>
    </citation>
    <scope>NUCLEOTIDE SEQUENCE [LARGE SCALE GENOMIC DNA]</scope>
    <source>
        <strain evidence="6 7">UAMH4076</strain>
    </source>
</reference>
<dbReference type="InterPro" id="IPR000375">
    <property type="entry name" value="Dynamin_stalk"/>
</dbReference>
<dbReference type="InterPro" id="IPR001401">
    <property type="entry name" value="Dynamin_GTPase"/>
</dbReference>
<dbReference type="Pfam" id="PF02212">
    <property type="entry name" value="GED"/>
    <property type="match status" value="1"/>
</dbReference>
<dbReference type="VEuPathDB" id="FungiDB:EMCG_01932"/>
<feature type="region of interest" description="Disordered" evidence="3">
    <location>
        <begin position="425"/>
        <end position="453"/>
    </location>
</feature>
<keyword evidence="2" id="KW-0342">GTP-binding</keyword>
<sequence>MKSETSTYSKLADPALLDKIDKLFACNVGNHIDLPQLVVVGDQSSGKSSVLEGLTRLPFPRDSGLCTRFATQITFRRAREKRIAVSIIPGATANPEHAERVRSWEIADLPELNRASFARIMAEVNKVMGLRDSNSNGIFFGNIFSTDVLRLEVCGPDEDHLSIIDVPGIFKHTTSGLTTKEDIQLVRDMVQVYMQNPRTVMLTIVPANVDIATQEILEMAKEVDPLGERTIGVFTKPDLVDTGAEKKVIDLLEGKESGWKMGWSLVRNPGQQDLDDGKQDRDKTEESFFRSKSPWNTLDADKVGVSSLRARLQEILTTHIRREFPHVKSEISKTFALKKDALESLGPERDSADSQRKYLLDIITEFQQIASLALVSDYGGNNIFDREPSTKLATILVNRNDMFSENMERWGHQYIFASVDGEEVEEGYEEKDTNEDGGEDVSEEEEQGLRTRSMKDPAGLDDILSQPTTVKRDFQTHILAWLGETFRSYRGFEIGTFNPGFLSTIIKKQSVNWECLSLGYVSDMICAVHTFILKVLKSICTDERVREHLLSILMDPLLDIYQRSLSKVKFLLHVERDGTPMTLNHYFNDNLEKCRQKRMEAAMKKRAISDHEHGTIIRLKDIVHHNPMSNVERTVHDLHDILKSYYKVARKRFVDNVCMQAAVYHLVTGPQTPLKQFSPAFVQGLSPEQLKEIAREDPKLKRKRAQLRKEIGELEAGRKILM</sequence>
<dbReference type="SMART" id="SM00053">
    <property type="entry name" value="DYNc"/>
    <property type="match status" value="1"/>
</dbReference>
<dbReference type="GO" id="GO:0016559">
    <property type="term" value="P:peroxisome fission"/>
    <property type="evidence" value="ECO:0007669"/>
    <property type="project" value="TreeGrafter"/>
</dbReference>
<keyword evidence="7" id="KW-1185">Reference proteome</keyword>
<dbReference type="InterPro" id="IPR020850">
    <property type="entry name" value="GED_dom"/>
</dbReference>
<accession>A0A2B7ZDT7</accession>
<dbReference type="Gene3D" id="3.40.50.300">
    <property type="entry name" value="P-loop containing nucleotide triphosphate hydrolases"/>
    <property type="match status" value="1"/>
</dbReference>
<protein>
    <recommendedName>
        <fullName evidence="8">Dynamin GTPase</fullName>
    </recommendedName>
</protein>
<feature type="region of interest" description="Disordered" evidence="3">
    <location>
        <begin position="268"/>
        <end position="287"/>
    </location>
</feature>
<dbReference type="GO" id="GO:0005739">
    <property type="term" value="C:mitochondrion"/>
    <property type="evidence" value="ECO:0007669"/>
    <property type="project" value="TreeGrafter"/>
</dbReference>
<organism evidence="6 7">
    <name type="scientific">[Emmonsia] crescens</name>
    <dbReference type="NCBI Taxonomy" id="73230"/>
    <lineage>
        <taxon>Eukaryota</taxon>
        <taxon>Fungi</taxon>
        <taxon>Dikarya</taxon>
        <taxon>Ascomycota</taxon>
        <taxon>Pezizomycotina</taxon>
        <taxon>Eurotiomycetes</taxon>
        <taxon>Eurotiomycetidae</taxon>
        <taxon>Onygenales</taxon>
        <taxon>Ajellomycetaceae</taxon>
        <taxon>Emergomyces</taxon>
    </lineage>
</organism>
<dbReference type="GO" id="GO:0016020">
    <property type="term" value="C:membrane"/>
    <property type="evidence" value="ECO:0007669"/>
    <property type="project" value="TreeGrafter"/>
</dbReference>
<dbReference type="Pfam" id="PF00350">
    <property type="entry name" value="Dynamin_N"/>
    <property type="match status" value="1"/>
</dbReference>
<evidence type="ECO:0000259" key="5">
    <source>
        <dbReference type="PROSITE" id="PS51718"/>
    </source>
</evidence>
<feature type="compositionally biased region" description="Basic and acidic residues" evidence="3">
    <location>
        <begin position="275"/>
        <end position="287"/>
    </location>
</feature>
<evidence type="ECO:0000259" key="4">
    <source>
        <dbReference type="PROSITE" id="PS51388"/>
    </source>
</evidence>
<dbReference type="PANTHER" id="PTHR11566">
    <property type="entry name" value="DYNAMIN"/>
    <property type="match status" value="1"/>
</dbReference>
<dbReference type="Gene3D" id="1.20.120.1240">
    <property type="entry name" value="Dynamin, middle domain"/>
    <property type="match status" value="1"/>
</dbReference>
<dbReference type="SUPFAM" id="SSF52540">
    <property type="entry name" value="P-loop containing nucleoside triphosphate hydrolases"/>
    <property type="match status" value="1"/>
</dbReference>
<dbReference type="InterPro" id="IPR022812">
    <property type="entry name" value="Dynamin"/>
</dbReference>
<dbReference type="Pfam" id="PF01031">
    <property type="entry name" value="Dynamin_M"/>
    <property type="match status" value="1"/>
</dbReference>
<dbReference type="PANTHER" id="PTHR11566:SF215">
    <property type="entry name" value="DYNAMIN GTPASE"/>
    <property type="match status" value="1"/>
</dbReference>
<evidence type="ECO:0008006" key="8">
    <source>
        <dbReference type="Google" id="ProtNLM"/>
    </source>
</evidence>
<dbReference type="InterPro" id="IPR027417">
    <property type="entry name" value="P-loop_NTPase"/>
</dbReference>
<proteinExistence type="predicted"/>
<evidence type="ECO:0000256" key="2">
    <source>
        <dbReference type="ARBA" id="ARBA00023134"/>
    </source>
</evidence>
<dbReference type="PROSITE" id="PS51388">
    <property type="entry name" value="GED"/>
    <property type="match status" value="1"/>
</dbReference>
<feature type="domain" description="GED" evidence="4">
    <location>
        <begin position="635"/>
        <end position="722"/>
    </location>
</feature>
<dbReference type="EMBL" id="PDND01000131">
    <property type="protein sequence ID" value="PGH31343.1"/>
    <property type="molecule type" value="Genomic_DNA"/>
</dbReference>
<comment type="caution">
    <text evidence="6">The sequence shown here is derived from an EMBL/GenBank/DDBJ whole genome shotgun (WGS) entry which is preliminary data.</text>
</comment>
<gene>
    <name evidence="6" type="ORF">GX50_05882</name>
</gene>
<dbReference type="STRING" id="73230.A0A2B7ZDT7"/>
<dbReference type="AlphaFoldDB" id="A0A2B7ZDT7"/>
<dbReference type="InterPro" id="IPR030381">
    <property type="entry name" value="G_DYNAMIN_dom"/>
</dbReference>
<dbReference type="GO" id="GO:0048312">
    <property type="term" value="P:intracellular distribution of mitochondria"/>
    <property type="evidence" value="ECO:0007669"/>
    <property type="project" value="TreeGrafter"/>
</dbReference>
<dbReference type="InterPro" id="IPR045063">
    <property type="entry name" value="Dynamin_N"/>
</dbReference>
<dbReference type="GO" id="GO:0000266">
    <property type="term" value="P:mitochondrial fission"/>
    <property type="evidence" value="ECO:0007669"/>
    <property type="project" value="TreeGrafter"/>
</dbReference>
<dbReference type="PRINTS" id="PR00195">
    <property type="entry name" value="DYNAMIN"/>
</dbReference>
<keyword evidence="1" id="KW-0547">Nucleotide-binding</keyword>
<dbReference type="FunFam" id="3.40.50.300:FF:001425">
    <property type="entry name" value="Dynamin GTPase, putative"/>
    <property type="match status" value="1"/>
</dbReference>
<dbReference type="GO" id="GO:0008017">
    <property type="term" value="F:microtubule binding"/>
    <property type="evidence" value="ECO:0007669"/>
    <property type="project" value="TreeGrafter"/>
</dbReference>
<dbReference type="GO" id="GO:0006897">
    <property type="term" value="P:endocytosis"/>
    <property type="evidence" value="ECO:0007669"/>
    <property type="project" value="TreeGrafter"/>
</dbReference>
<dbReference type="InterPro" id="IPR003130">
    <property type="entry name" value="GED"/>
</dbReference>
<dbReference type="GO" id="GO:0005874">
    <property type="term" value="C:microtubule"/>
    <property type="evidence" value="ECO:0007669"/>
    <property type="project" value="TreeGrafter"/>
</dbReference>
<feature type="compositionally biased region" description="Acidic residues" evidence="3">
    <location>
        <begin position="425"/>
        <end position="446"/>
    </location>
</feature>
<evidence type="ECO:0000256" key="3">
    <source>
        <dbReference type="SAM" id="MobiDB-lite"/>
    </source>
</evidence>
<evidence type="ECO:0000313" key="7">
    <source>
        <dbReference type="Proteomes" id="UP000226031"/>
    </source>
</evidence>
<evidence type="ECO:0000256" key="1">
    <source>
        <dbReference type="ARBA" id="ARBA00022741"/>
    </source>
</evidence>
<dbReference type="PROSITE" id="PS51718">
    <property type="entry name" value="G_DYNAMIN_2"/>
    <property type="match status" value="1"/>
</dbReference>
<dbReference type="GO" id="GO:0003924">
    <property type="term" value="F:GTPase activity"/>
    <property type="evidence" value="ECO:0007669"/>
    <property type="project" value="InterPro"/>
</dbReference>